<keyword evidence="2" id="KW-0645">Protease</keyword>
<feature type="chain" id="PRO_5038126460" evidence="5">
    <location>
        <begin position="24"/>
        <end position="173"/>
    </location>
</feature>
<keyword evidence="5" id="KW-0732">Signal</keyword>
<dbReference type="GO" id="GO:0008234">
    <property type="term" value="F:cysteine-type peptidase activity"/>
    <property type="evidence" value="ECO:0007669"/>
    <property type="project" value="UniProtKB-KW"/>
</dbReference>
<dbReference type="EMBL" id="JAFKCV010000004">
    <property type="protein sequence ID" value="MBN7825289.1"/>
    <property type="molecule type" value="Genomic_DNA"/>
</dbReference>
<protein>
    <submittedName>
        <fullName evidence="7">C40 family peptidase</fullName>
    </submittedName>
</protein>
<sequence length="173" mass="19258">MKPLTLPLLSAALFCTPWCIAQANEPIHQQSLQWLNKPYRVGEAEQCMNWTRKVLKAACGEQFASLETQTPWDKHLLGEDDQLLPEHADSLASEEFGIRLSRIEDLQPGDLVFLHNTYGNWAEGVITHVGIAVGEGQYIHRMTSNQGLVKIQPIPGQSFNGAIRLKAELCPGN</sequence>
<evidence type="ECO:0000313" key="7">
    <source>
        <dbReference type="EMBL" id="MBN7825289.1"/>
    </source>
</evidence>
<evidence type="ECO:0000313" key="8">
    <source>
        <dbReference type="Proteomes" id="UP000664654"/>
    </source>
</evidence>
<reference evidence="7" key="1">
    <citation type="submission" date="2021-03" db="EMBL/GenBank/DDBJ databases">
        <title>novel species isolated from a fishpond in China.</title>
        <authorList>
            <person name="Lu H."/>
            <person name="Cai Z."/>
        </authorList>
    </citation>
    <scope>NUCLEOTIDE SEQUENCE</scope>
    <source>
        <strain evidence="7">JCM 30855</strain>
    </source>
</reference>
<evidence type="ECO:0000256" key="3">
    <source>
        <dbReference type="ARBA" id="ARBA00022801"/>
    </source>
</evidence>
<keyword evidence="8" id="KW-1185">Reference proteome</keyword>
<feature type="domain" description="NlpC/P60" evidence="6">
    <location>
        <begin position="94"/>
        <end position="146"/>
    </location>
</feature>
<keyword evidence="4" id="KW-0788">Thiol protease</keyword>
<evidence type="ECO:0000256" key="2">
    <source>
        <dbReference type="ARBA" id="ARBA00022670"/>
    </source>
</evidence>
<gene>
    <name evidence="7" type="ORF">J0A66_08660</name>
</gene>
<name>A0A939DM46_9ALTE</name>
<dbReference type="InterPro" id="IPR038765">
    <property type="entry name" value="Papain-like_cys_pep_sf"/>
</dbReference>
<dbReference type="Proteomes" id="UP000664654">
    <property type="component" value="Unassembled WGS sequence"/>
</dbReference>
<dbReference type="InterPro" id="IPR000064">
    <property type="entry name" value="NLP_P60_dom"/>
</dbReference>
<organism evidence="7 8">
    <name type="scientific">Bowmanella dokdonensis</name>
    <dbReference type="NCBI Taxonomy" id="751969"/>
    <lineage>
        <taxon>Bacteria</taxon>
        <taxon>Pseudomonadati</taxon>
        <taxon>Pseudomonadota</taxon>
        <taxon>Gammaproteobacteria</taxon>
        <taxon>Alteromonadales</taxon>
        <taxon>Alteromonadaceae</taxon>
        <taxon>Bowmanella</taxon>
    </lineage>
</organism>
<dbReference type="SUPFAM" id="SSF54001">
    <property type="entry name" value="Cysteine proteinases"/>
    <property type="match status" value="1"/>
</dbReference>
<dbReference type="Pfam" id="PF00877">
    <property type="entry name" value="NLPC_P60"/>
    <property type="match status" value="1"/>
</dbReference>
<evidence type="ECO:0000259" key="6">
    <source>
        <dbReference type="Pfam" id="PF00877"/>
    </source>
</evidence>
<evidence type="ECO:0000256" key="4">
    <source>
        <dbReference type="ARBA" id="ARBA00022807"/>
    </source>
</evidence>
<comment type="similarity">
    <text evidence="1">Belongs to the peptidase C40 family.</text>
</comment>
<evidence type="ECO:0000256" key="1">
    <source>
        <dbReference type="ARBA" id="ARBA00007074"/>
    </source>
</evidence>
<evidence type="ECO:0000256" key="5">
    <source>
        <dbReference type="SAM" id="SignalP"/>
    </source>
</evidence>
<feature type="signal peptide" evidence="5">
    <location>
        <begin position="1"/>
        <end position="23"/>
    </location>
</feature>
<keyword evidence="3" id="KW-0378">Hydrolase</keyword>
<dbReference type="GO" id="GO:0006508">
    <property type="term" value="P:proteolysis"/>
    <property type="evidence" value="ECO:0007669"/>
    <property type="project" value="UniProtKB-KW"/>
</dbReference>
<dbReference type="RefSeq" id="WP_206573404.1">
    <property type="nucleotide sequence ID" value="NZ_JAFKCV010000004.1"/>
</dbReference>
<dbReference type="AlphaFoldDB" id="A0A939DM46"/>
<accession>A0A939DM46</accession>
<comment type="caution">
    <text evidence="7">The sequence shown here is derived from an EMBL/GenBank/DDBJ whole genome shotgun (WGS) entry which is preliminary data.</text>
</comment>
<proteinExistence type="inferred from homology"/>
<dbReference type="Gene3D" id="3.90.1720.10">
    <property type="entry name" value="endopeptidase domain like (from Nostoc punctiforme)"/>
    <property type="match status" value="1"/>
</dbReference>